<dbReference type="RefSeq" id="WP_120692094.1">
    <property type="nucleotide sequence ID" value="NZ_RBNH01000005.1"/>
</dbReference>
<dbReference type="AlphaFoldDB" id="A0A3B0FYA8"/>
<name>A0A3B0FYA8_PSEPS</name>
<feature type="region of interest" description="Disordered" evidence="1">
    <location>
        <begin position="31"/>
        <end position="104"/>
    </location>
</feature>
<keyword evidence="2" id="KW-0732">Signal</keyword>
<evidence type="ECO:0000259" key="3">
    <source>
        <dbReference type="Pfam" id="PF18914"/>
    </source>
</evidence>
<organism evidence="4 5">
    <name type="scientific">Pseudarthrobacter phenanthrenivorans</name>
    <name type="common">Arthrobacter phenanthrenivorans</name>
    <dbReference type="NCBI Taxonomy" id="361575"/>
    <lineage>
        <taxon>Bacteria</taxon>
        <taxon>Bacillati</taxon>
        <taxon>Actinomycetota</taxon>
        <taxon>Actinomycetes</taxon>
        <taxon>Micrococcales</taxon>
        <taxon>Micrococcaceae</taxon>
        <taxon>Pseudarthrobacter</taxon>
    </lineage>
</organism>
<feature type="signal peptide" evidence="2">
    <location>
        <begin position="1"/>
        <end position="30"/>
    </location>
</feature>
<reference evidence="4 5" key="1">
    <citation type="submission" date="2018-10" db="EMBL/GenBank/DDBJ databases">
        <title>Genome-guide identification and characterization of bacteria that degrade polycyclic aromatic hydrocarbons and resist hexavalent chromium simultaneously.</title>
        <authorList>
            <person name="Feng H."/>
        </authorList>
    </citation>
    <scope>NUCLEOTIDE SEQUENCE [LARGE SCALE GENOMIC DNA]</scope>
    <source>
        <strain evidence="4 5">J015</strain>
    </source>
</reference>
<feature type="compositionally biased region" description="Gly residues" evidence="1">
    <location>
        <begin position="149"/>
        <end position="174"/>
    </location>
</feature>
<feature type="chain" id="PRO_5017336404" description="DUF5666 domain-containing protein" evidence="2">
    <location>
        <begin position="31"/>
        <end position="174"/>
    </location>
</feature>
<feature type="compositionally biased region" description="Polar residues" evidence="1">
    <location>
        <begin position="80"/>
        <end position="104"/>
    </location>
</feature>
<protein>
    <recommendedName>
        <fullName evidence="3">DUF5666 domain-containing protein</fullName>
    </recommendedName>
</protein>
<comment type="caution">
    <text evidence="4">The sequence shown here is derived from an EMBL/GenBank/DDBJ whole genome shotgun (WGS) entry which is preliminary data.</text>
</comment>
<evidence type="ECO:0000256" key="2">
    <source>
        <dbReference type="SAM" id="SignalP"/>
    </source>
</evidence>
<evidence type="ECO:0000313" key="5">
    <source>
        <dbReference type="Proteomes" id="UP000273159"/>
    </source>
</evidence>
<gene>
    <name evidence="4" type="ORF">D7Z96_07385</name>
</gene>
<dbReference type="Proteomes" id="UP000273159">
    <property type="component" value="Unassembled WGS sequence"/>
</dbReference>
<proteinExistence type="predicted"/>
<evidence type="ECO:0000313" key="4">
    <source>
        <dbReference type="EMBL" id="RKO24835.1"/>
    </source>
</evidence>
<dbReference type="Pfam" id="PF18914">
    <property type="entry name" value="DUF5666"/>
    <property type="match status" value="1"/>
</dbReference>
<sequence>MSVRDPLKIRKTLLAAAVAAALTGTGVAFAWGAGDPPAPAPSSSSTPGQDNGKVRKDKSQRPQQLHGESVVKKADGSYETELSQRGTVEAASSSSITVKSEDGFSQTYAIDAGTKARPSLADIAPGDTVRISGVKNGGQATAERIVEGAGDGPGLGLGRGNGHGNGQGHGKAPK</sequence>
<reference evidence="5" key="2">
    <citation type="submission" date="2018-10" db="EMBL/GenBank/DDBJ databases">
        <authorList>
            <person name="Wang Y."/>
            <person name="Wang J."/>
            <person name="Yang X."/>
            <person name="Wang Z."/>
            <person name="Huang Y."/>
        </authorList>
    </citation>
    <scope>NUCLEOTIDE SEQUENCE [LARGE SCALE GENOMIC DNA]</scope>
    <source>
        <strain evidence="5">J015</strain>
    </source>
</reference>
<feature type="domain" description="DUF5666" evidence="3">
    <location>
        <begin position="85"/>
        <end position="145"/>
    </location>
</feature>
<dbReference type="InterPro" id="IPR043724">
    <property type="entry name" value="DUF5666"/>
</dbReference>
<feature type="region of interest" description="Disordered" evidence="1">
    <location>
        <begin position="145"/>
        <end position="174"/>
    </location>
</feature>
<dbReference type="EMBL" id="RBNH01000005">
    <property type="protein sequence ID" value="RKO24835.1"/>
    <property type="molecule type" value="Genomic_DNA"/>
</dbReference>
<accession>A0A3B0FYA8</accession>
<evidence type="ECO:0000256" key="1">
    <source>
        <dbReference type="SAM" id="MobiDB-lite"/>
    </source>
</evidence>